<dbReference type="Proteomes" id="UP000433104">
    <property type="component" value="Unassembled WGS sequence"/>
</dbReference>
<proteinExistence type="predicted"/>
<sequence length="205" mass="23690">MAKTKNRKRAVDKTGRNKHEKFVMLESFLLKSAAYRLLSPQARALLVEFLHLYNGVNNREIYMSQRQAADLLNVKMHRTAGKYIQELEEKGFVRTIVKGSFDNKQPLASVYELTMKDVGERHATKDFMRYRPTDKEKRRMQNMRLPWLEKRPTGLNNLPNGFLDVGRNQPRHDEFSDANVGEICSTYNIPAEGDNSGDDQLRDAA</sequence>
<dbReference type="RefSeq" id="WP_160681275.1">
    <property type="nucleotide sequence ID" value="NZ_WTYW01000001.1"/>
</dbReference>
<keyword evidence="2" id="KW-1185">Reference proteome</keyword>
<evidence type="ECO:0000313" key="1">
    <source>
        <dbReference type="EMBL" id="MXO84752.1"/>
    </source>
</evidence>
<dbReference type="AlphaFoldDB" id="A0A844ZBW6"/>
<dbReference type="EMBL" id="WTYW01000001">
    <property type="protein sequence ID" value="MXO84752.1"/>
    <property type="molecule type" value="Genomic_DNA"/>
</dbReference>
<name>A0A844ZBW6_9SPHN</name>
<gene>
    <name evidence="1" type="ORF">GRI38_01715</name>
</gene>
<organism evidence="1 2">
    <name type="scientific">Parapontixanthobacter aurantiacus</name>
    <dbReference type="NCBI Taxonomy" id="1463599"/>
    <lineage>
        <taxon>Bacteria</taxon>
        <taxon>Pseudomonadati</taxon>
        <taxon>Pseudomonadota</taxon>
        <taxon>Alphaproteobacteria</taxon>
        <taxon>Sphingomonadales</taxon>
        <taxon>Erythrobacteraceae</taxon>
        <taxon>Parapontixanthobacter</taxon>
    </lineage>
</organism>
<comment type="caution">
    <text evidence="1">The sequence shown here is derived from an EMBL/GenBank/DDBJ whole genome shotgun (WGS) entry which is preliminary data.</text>
</comment>
<evidence type="ECO:0000313" key="2">
    <source>
        <dbReference type="Proteomes" id="UP000433104"/>
    </source>
</evidence>
<dbReference type="OrthoDB" id="7432735at2"/>
<reference evidence="1 2" key="1">
    <citation type="submission" date="2019-12" db="EMBL/GenBank/DDBJ databases">
        <title>Genomic-based taxomic classification of the family Erythrobacteraceae.</title>
        <authorList>
            <person name="Xu L."/>
        </authorList>
    </citation>
    <scope>NUCLEOTIDE SEQUENCE [LARGE SCALE GENOMIC DNA]</scope>
    <source>
        <strain evidence="1 2">MCCC 1A09962</strain>
    </source>
</reference>
<accession>A0A844ZBW6</accession>
<evidence type="ECO:0008006" key="3">
    <source>
        <dbReference type="Google" id="ProtNLM"/>
    </source>
</evidence>
<protein>
    <recommendedName>
        <fullName evidence="3">Helix-turn-helix domain-containing protein</fullName>
    </recommendedName>
</protein>